<dbReference type="GO" id="GO:0005737">
    <property type="term" value="C:cytoplasm"/>
    <property type="evidence" value="ECO:0007669"/>
    <property type="project" value="TreeGrafter"/>
</dbReference>
<evidence type="ECO:0000256" key="1">
    <source>
        <dbReference type="ARBA" id="ARBA00007824"/>
    </source>
</evidence>
<dbReference type="Pfam" id="PF04970">
    <property type="entry name" value="LRAT"/>
    <property type="match status" value="1"/>
</dbReference>
<name>A0AA36D4C9_9BILA</name>
<evidence type="ECO:0000256" key="3">
    <source>
        <dbReference type="ARBA" id="ARBA00022801"/>
    </source>
</evidence>
<dbReference type="GO" id="GO:0008970">
    <property type="term" value="F:phospholipase A1 activity"/>
    <property type="evidence" value="ECO:0007669"/>
    <property type="project" value="TreeGrafter"/>
</dbReference>
<dbReference type="GO" id="GO:0004623">
    <property type="term" value="F:phospholipase A2 activity"/>
    <property type="evidence" value="ECO:0007669"/>
    <property type="project" value="TreeGrafter"/>
</dbReference>
<reference evidence="6" key="1">
    <citation type="submission" date="2023-06" db="EMBL/GenBank/DDBJ databases">
        <authorList>
            <person name="Delattre M."/>
        </authorList>
    </citation>
    <scope>NUCLEOTIDE SEQUENCE</scope>
    <source>
        <strain evidence="6">AF72</strain>
    </source>
</reference>
<protein>
    <recommendedName>
        <fullName evidence="5">LRAT domain-containing protein</fullName>
    </recommendedName>
</protein>
<dbReference type="Proteomes" id="UP001177023">
    <property type="component" value="Unassembled WGS sequence"/>
</dbReference>
<keyword evidence="7" id="KW-1185">Reference proteome</keyword>
<evidence type="ECO:0000259" key="5">
    <source>
        <dbReference type="PROSITE" id="PS51934"/>
    </source>
</evidence>
<evidence type="ECO:0000313" key="7">
    <source>
        <dbReference type="Proteomes" id="UP001177023"/>
    </source>
</evidence>
<comment type="caution">
    <text evidence="6">The sequence shown here is derived from an EMBL/GenBank/DDBJ whole genome shotgun (WGS) entry which is preliminary data.</text>
</comment>
<keyword evidence="2" id="KW-0808">Transferase</keyword>
<evidence type="ECO:0000256" key="4">
    <source>
        <dbReference type="ARBA" id="ARBA00023098"/>
    </source>
</evidence>
<dbReference type="GO" id="GO:0016410">
    <property type="term" value="F:N-acyltransferase activity"/>
    <property type="evidence" value="ECO:0007669"/>
    <property type="project" value="TreeGrafter"/>
</dbReference>
<dbReference type="GO" id="GO:0070292">
    <property type="term" value="P:N-acylphosphatidylethanolamine metabolic process"/>
    <property type="evidence" value="ECO:0007669"/>
    <property type="project" value="TreeGrafter"/>
</dbReference>
<comment type="similarity">
    <text evidence="1">Belongs to the H-rev107 family.</text>
</comment>
<accession>A0AA36D4C9</accession>
<dbReference type="InterPro" id="IPR007053">
    <property type="entry name" value="LRAT_dom"/>
</dbReference>
<feature type="non-terminal residue" evidence="6">
    <location>
        <position position="1"/>
    </location>
</feature>
<dbReference type="PROSITE" id="PS51934">
    <property type="entry name" value="LRAT"/>
    <property type="match status" value="1"/>
</dbReference>
<dbReference type="AlphaFoldDB" id="A0AA36D4C9"/>
<dbReference type="Gene3D" id="3.90.1720.10">
    <property type="entry name" value="endopeptidase domain like (from Nostoc punctiforme)"/>
    <property type="match status" value="1"/>
</dbReference>
<sequence>MVILGEWCDAATMANELEKGDLIEFSRSVMIVGRKRRVYAHWAIYVGILEDDEGYVVHISTEDGDFGVRPGQDGMGKLGSKIAGDNIEVRCDKLMRVAGADLCRINNSMDNYVDPLPPTIAVSRALNQLGTGGYHLVDNNCEHFAKSCRYGVKESSQVNKAVLAMAGASSLTAASLGSAPAALLFSLSYAAYSVYKRSKWSIIS</sequence>
<dbReference type="PANTHER" id="PTHR13943">
    <property type="entry name" value="HRAS-LIKE SUPPRESSOR - RELATED"/>
    <property type="match status" value="1"/>
</dbReference>
<gene>
    <name evidence="6" type="ORF">MSPICULIGERA_LOCUS17638</name>
</gene>
<proteinExistence type="inferred from homology"/>
<dbReference type="InterPro" id="IPR051496">
    <property type="entry name" value="H-rev107_PLA/AT"/>
</dbReference>
<evidence type="ECO:0000256" key="2">
    <source>
        <dbReference type="ARBA" id="ARBA00022679"/>
    </source>
</evidence>
<dbReference type="EMBL" id="CATQJA010002657">
    <property type="protein sequence ID" value="CAJ0579419.1"/>
    <property type="molecule type" value="Genomic_DNA"/>
</dbReference>
<feature type="domain" description="LRAT" evidence="5">
    <location>
        <begin position="31"/>
        <end position="157"/>
    </location>
</feature>
<dbReference type="PANTHER" id="PTHR13943:SF77">
    <property type="entry name" value="LRAT DOMAIN-CONTAINING PROTEIN"/>
    <property type="match status" value="1"/>
</dbReference>
<evidence type="ECO:0000313" key="6">
    <source>
        <dbReference type="EMBL" id="CAJ0579419.1"/>
    </source>
</evidence>
<organism evidence="6 7">
    <name type="scientific">Mesorhabditis spiculigera</name>
    <dbReference type="NCBI Taxonomy" id="96644"/>
    <lineage>
        <taxon>Eukaryota</taxon>
        <taxon>Metazoa</taxon>
        <taxon>Ecdysozoa</taxon>
        <taxon>Nematoda</taxon>
        <taxon>Chromadorea</taxon>
        <taxon>Rhabditida</taxon>
        <taxon>Rhabditina</taxon>
        <taxon>Rhabditomorpha</taxon>
        <taxon>Rhabditoidea</taxon>
        <taxon>Rhabditidae</taxon>
        <taxon>Mesorhabditinae</taxon>
        <taxon>Mesorhabditis</taxon>
    </lineage>
</organism>
<keyword evidence="3" id="KW-0378">Hydrolase</keyword>
<keyword evidence="4" id="KW-0443">Lipid metabolism</keyword>